<evidence type="ECO:0000256" key="1">
    <source>
        <dbReference type="ARBA" id="ARBA00004401"/>
    </source>
</evidence>
<reference evidence="11" key="1">
    <citation type="journal article" date="2019" name="Int. J. Syst. Evol. Microbiol.">
        <title>The Global Catalogue of Microorganisms (GCM) 10K type strain sequencing project: providing services to taxonomists for standard genome sequencing and annotation.</title>
        <authorList>
            <consortium name="The Broad Institute Genomics Platform"/>
            <consortium name="The Broad Institute Genome Sequencing Center for Infectious Disease"/>
            <person name="Wu L."/>
            <person name="Ma J."/>
        </authorList>
    </citation>
    <scope>NUCLEOTIDE SEQUENCE [LARGE SCALE GENOMIC DNA]</scope>
    <source>
        <strain evidence="11">JCM 17555</strain>
    </source>
</reference>
<evidence type="ECO:0000256" key="6">
    <source>
        <dbReference type="ARBA" id="ARBA00023136"/>
    </source>
</evidence>
<keyword evidence="11" id="KW-1185">Reference proteome</keyword>
<keyword evidence="5 8" id="KW-1133">Transmembrane helix</keyword>
<keyword evidence="6 8" id="KW-0472">Membrane</keyword>
<comment type="similarity">
    <text evidence="8">Belongs to the FtsL family.</text>
</comment>
<keyword evidence="7 8" id="KW-0131">Cell cycle</keyword>
<evidence type="ECO:0000256" key="7">
    <source>
        <dbReference type="ARBA" id="ARBA00023306"/>
    </source>
</evidence>
<dbReference type="PANTHER" id="PTHR37479">
    <property type="entry name" value="CELL DIVISION PROTEIN FTSL"/>
    <property type="match status" value="1"/>
</dbReference>
<dbReference type="HAMAP" id="MF_00910">
    <property type="entry name" value="FtsL"/>
    <property type="match status" value="1"/>
</dbReference>
<comment type="caution">
    <text evidence="10">The sequence shown here is derived from an EMBL/GenBank/DDBJ whole genome shotgun (WGS) entry which is preliminary data.</text>
</comment>
<dbReference type="InterPro" id="IPR011922">
    <property type="entry name" value="Cell_div_FtsL"/>
</dbReference>
<evidence type="ECO:0000256" key="9">
    <source>
        <dbReference type="NCBIfam" id="TIGR02209"/>
    </source>
</evidence>
<comment type="function">
    <text evidence="8">Essential cell division protein. May link together the upstream cell division proteins, which are predominantly cytoplasmic, with the downstream cell division proteins, which are predominantly periplasmic.</text>
</comment>
<protein>
    <recommendedName>
        <fullName evidence="8 9">Cell division protein FtsL</fullName>
    </recommendedName>
</protein>
<keyword evidence="2 8" id="KW-1003">Cell membrane</keyword>
<comment type="subunit">
    <text evidence="8">Part of a complex composed of FtsB, FtsL and FtsQ.</text>
</comment>
<keyword evidence="8" id="KW-0997">Cell inner membrane</keyword>
<evidence type="ECO:0000256" key="5">
    <source>
        <dbReference type="ARBA" id="ARBA00022989"/>
    </source>
</evidence>
<evidence type="ECO:0000313" key="10">
    <source>
        <dbReference type="EMBL" id="GAA3945125.1"/>
    </source>
</evidence>
<dbReference type="Pfam" id="PF04999">
    <property type="entry name" value="FtsL"/>
    <property type="match status" value="1"/>
</dbReference>
<dbReference type="PANTHER" id="PTHR37479:SF1">
    <property type="entry name" value="CELL DIVISION PROTEIN FTSL"/>
    <property type="match status" value="1"/>
</dbReference>
<evidence type="ECO:0000256" key="3">
    <source>
        <dbReference type="ARBA" id="ARBA00022618"/>
    </source>
</evidence>
<evidence type="ECO:0000313" key="11">
    <source>
        <dbReference type="Proteomes" id="UP001501337"/>
    </source>
</evidence>
<dbReference type="Proteomes" id="UP001501337">
    <property type="component" value="Unassembled WGS sequence"/>
</dbReference>
<dbReference type="NCBIfam" id="TIGR02209">
    <property type="entry name" value="ftsL_broad"/>
    <property type="match status" value="1"/>
</dbReference>
<sequence>MIMNPLNRKAVTTVLMVAVCVSALLTIYSVQASRQSFSDLHALKQAEGELQRQWAQLLVEQGAWDSLSRIERLARSEFSLSEPKPDQIALVRPASPAQLSQRVSDALNGGRQTIIAGSSNE</sequence>
<name>A0ABP7NF68_9GAMM</name>
<evidence type="ECO:0000256" key="2">
    <source>
        <dbReference type="ARBA" id="ARBA00022475"/>
    </source>
</evidence>
<dbReference type="EMBL" id="BAABBO010000001">
    <property type="protein sequence ID" value="GAA3945125.1"/>
    <property type="molecule type" value="Genomic_DNA"/>
</dbReference>
<proteinExistence type="inferred from homology"/>
<gene>
    <name evidence="8" type="primary">ftsL</name>
    <name evidence="10" type="ORF">GCM10022278_00400</name>
</gene>
<evidence type="ECO:0000256" key="8">
    <source>
        <dbReference type="HAMAP-Rule" id="MF_00910"/>
    </source>
</evidence>
<accession>A0ABP7NF68</accession>
<organism evidence="10 11">
    <name type="scientific">Allohahella marinimesophila</name>
    <dbReference type="NCBI Taxonomy" id="1054972"/>
    <lineage>
        <taxon>Bacteria</taxon>
        <taxon>Pseudomonadati</taxon>
        <taxon>Pseudomonadota</taxon>
        <taxon>Gammaproteobacteria</taxon>
        <taxon>Oceanospirillales</taxon>
        <taxon>Hahellaceae</taxon>
        <taxon>Allohahella</taxon>
    </lineage>
</organism>
<evidence type="ECO:0000256" key="4">
    <source>
        <dbReference type="ARBA" id="ARBA00022692"/>
    </source>
</evidence>
<comment type="subcellular location">
    <subcellularLocation>
        <location evidence="8">Cell inner membrane</location>
        <topology evidence="8">Single-pass type II membrane protein</topology>
    </subcellularLocation>
    <subcellularLocation>
        <location evidence="1">Cell membrane</location>
        <topology evidence="1">Single-pass type II membrane protein</topology>
    </subcellularLocation>
    <text evidence="8">Localizes to the division septum where it forms a ring structure.</text>
</comment>
<keyword evidence="4 8" id="KW-0812">Transmembrane</keyword>
<keyword evidence="3 8" id="KW-0132">Cell division</keyword>